<evidence type="ECO:0000256" key="2">
    <source>
        <dbReference type="ARBA" id="ARBA00022737"/>
    </source>
</evidence>
<dbReference type="Proteomes" id="UP000095023">
    <property type="component" value="Unassembled WGS sequence"/>
</dbReference>
<keyword evidence="1" id="KW-0808">Transferase</keyword>
<dbReference type="SUPFAM" id="SSF52821">
    <property type="entry name" value="Rhodanese/Cell cycle control phosphatase"/>
    <property type="match status" value="2"/>
</dbReference>
<dbReference type="OrthoDB" id="270167at2759"/>
<dbReference type="InterPro" id="IPR001763">
    <property type="entry name" value="Rhodanese-like_dom"/>
</dbReference>
<dbReference type="PANTHER" id="PTHR11364">
    <property type="entry name" value="THIOSULFATE SULFERTANSFERASE"/>
    <property type="match status" value="1"/>
</dbReference>
<feature type="domain" description="Rhodanese" evidence="3">
    <location>
        <begin position="16"/>
        <end position="132"/>
    </location>
</feature>
<accession>A0A1E4TJ69</accession>
<dbReference type="InterPro" id="IPR045078">
    <property type="entry name" value="TST/MPST-like"/>
</dbReference>
<dbReference type="Gene3D" id="3.40.250.10">
    <property type="entry name" value="Rhodanese-like domain"/>
    <property type="match status" value="2"/>
</dbReference>
<dbReference type="EMBL" id="KV453841">
    <property type="protein sequence ID" value="ODV91767.1"/>
    <property type="molecule type" value="Genomic_DNA"/>
</dbReference>
<dbReference type="InterPro" id="IPR036873">
    <property type="entry name" value="Rhodanese-like_dom_sf"/>
</dbReference>
<dbReference type="SMART" id="SM00450">
    <property type="entry name" value="RHOD"/>
    <property type="match status" value="2"/>
</dbReference>
<feature type="domain" description="Rhodanese" evidence="3">
    <location>
        <begin position="180"/>
        <end position="293"/>
    </location>
</feature>
<keyword evidence="5" id="KW-1185">Reference proteome</keyword>
<protein>
    <recommendedName>
        <fullName evidence="3">Rhodanese domain-containing protein</fullName>
    </recommendedName>
</protein>
<organism evidence="4 5">
    <name type="scientific">Tortispora caseinolytica NRRL Y-17796</name>
    <dbReference type="NCBI Taxonomy" id="767744"/>
    <lineage>
        <taxon>Eukaryota</taxon>
        <taxon>Fungi</taxon>
        <taxon>Dikarya</taxon>
        <taxon>Ascomycota</taxon>
        <taxon>Saccharomycotina</taxon>
        <taxon>Trigonopsidomycetes</taxon>
        <taxon>Trigonopsidales</taxon>
        <taxon>Trigonopsidaceae</taxon>
        <taxon>Tortispora</taxon>
    </lineage>
</organism>
<evidence type="ECO:0000313" key="5">
    <source>
        <dbReference type="Proteomes" id="UP000095023"/>
    </source>
</evidence>
<dbReference type="AlphaFoldDB" id="A0A1E4TJ69"/>
<proteinExistence type="predicted"/>
<dbReference type="FunFam" id="3.40.250.10:FF:000001">
    <property type="entry name" value="Sulfurtransferase"/>
    <property type="match status" value="1"/>
</dbReference>
<dbReference type="CDD" id="cd01449">
    <property type="entry name" value="TST_Repeat_2"/>
    <property type="match status" value="1"/>
</dbReference>
<reference evidence="5" key="1">
    <citation type="submission" date="2016-02" db="EMBL/GenBank/DDBJ databases">
        <title>Comparative genomics of biotechnologically important yeasts.</title>
        <authorList>
            <consortium name="DOE Joint Genome Institute"/>
            <person name="Riley R."/>
            <person name="Haridas S."/>
            <person name="Wolfe K.H."/>
            <person name="Lopes M.R."/>
            <person name="Hittinger C.T."/>
            <person name="Goker M."/>
            <person name="Salamov A."/>
            <person name="Wisecaver J."/>
            <person name="Long T.M."/>
            <person name="Aerts A.L."/>
            <person name="Barry K."/>
            <person name="Choi C."/>
            <person name="Clum A."/>
            <person name="Coughlan A.Y."/>
            <person name="Deshpande S."/>
            <person name="Douglass A.P."/>
            <person name="Hanson S.J."/>
            <person name="Klenk H.-P."/>
            <person name="Labutti K."/>
            <person name="Lapidus A."/>
            <person name="Lindquist E."/>
            <person name="Lipzen A."/>
            <person name="Meier-Kolthoff J.P."/>
            <person name="Ohm R.A."/>
            <person name="Otillar R.P."/>
            <person name="Pangilinan J."/>
            <person name="Peng Y."/>
            <person name="Rokas A."/>
            <person name="Rosa C.A."/>
            <person name="Scheuner C."/>
            <person name="Sibirny A.A."/>
            <person name="Slot J.C."/>
            <person name="Stielow J.B."/>
            <person name="Sun H."/>
            <person name="Kurtzman C.P."/>
            <person name="Blackwell M."/>
            <person name="Jeffries T.W."/>
            <person name="Grigoriev I.V."/>
        </authorList>
    </citation>
    <scope>NUCLEOTIDE SEQUENCE [LARGE SCALE GENOMIC DNA]</scope>
    <source>
        <strain evidence="5">NRRL Y-17796</strain>
    </source>
</reference>
<dbReference type="CDD" id="cd01448">
    <property type="entry name" value="TST_Repeat_1"/>
    <property type="match status" value="1"/>
</dbReference>
<dbReference type="PROSITE" id="PS50206">
    <property type="entry name" value="RHODANESE_3"/>
    <property type="match status" value="2"/>
</dbReference>
<evidence type="ECO:0000259" key="3">
    <source>
        <dbReference type="PROSITE" id="PS50206"/>
    </source>
</evidence>
<dbReference type="GO" id="GO:0005739">
    <property type="term" value="C:mitochondrion"/>
    <property type="evidence" value="ECO:0007669"/>
    <property type="project" value="TreeGrafter"/>
</dbReference>
<evidence type="ECO:0000313" key="4">
    <source>
        <dbReference type="EMBL" id="ODV91767.1"/>
    </source>
</evidence>
<name>A0A1E4TJ69_9ASCO</name>
<dbReference type="GO" id="GO:0004792">
    <property type="term" value="F:thiosulfate-cyanide sulfurtransferase activity"/>
    <property type="evidence" value="ECO:0007669"/>
    <property type="project" value="EnsemblFungi"/>
</dbReference>
<evidence type="ECO:0000256" key="1">
    <source>
        <dbReference type="ARBA" id="ARBA00022679"/>
    </source>
</evidence>
<keyword evidence="2" id="KW-0677">Repeat</keyword>
<gene>
    <name evidence="4" type="ORF">CANCADRAFT_147386</name>
</gene>
<dbReference type="GO" id="GO:0002143">
    <property type="term" value="P:tRNA wobble position uridine thiolation"/>
    <property type="evidence" value="ECO:0007669"/>
    <property type="project" value="EnsemblFungi"/>
</dbReference>
<sequence>MRFPNSTIKPSQFKVKSSKCLPLDCSWYMPASPRNPVREFEAMRLPGAKFFPLDAVKNPESPYPHMIPNVRDFLKYMNKLGIKRSDDLIVYDLGGNFSASRILWMFQVFGHPQVSLLDDFTTYKAEGGELDTAPIDATGADVVDISDVTDLDFYAPRDSVSMDTTMFTTYEQLHAYVRAARSDWQIIDARPRDRFNGTAPEPRPGLPSGHIPGALNLPFGECLDGGKFRSPAELKTLFAGIGVDGSKPIVVMCGSGVTACILRTALLIIGIDNISVFDGSWTEWAQRAPQGFIVPDPRAS</sequence>
<dbReference type="PANTHER" id="PTHR11364:SF27">
    <property type="entry name" value="SULFURTRANSFERASE"/>
    <property type="match status" value="1"/>
</dbReference>
<dbReference type="Pfam" id="PF00581">
    <property type="entry name" value="Rhodanese"/>
    <property type="match status" value="1"/>
</dbReference>